<protein>
    <recommendedName>
        <fullName evidence="2">TRASH domain-containing protein</fullName>
    </recommendedName>
</protein>
<name>A0A0F9UJT9_9ZZZZ</name>
<reference evidence="1" key="1">
    <citation type="journal article" date="2015" name="Nature">
        <title>Complex archaea that bridge the gap between prokaryotes and eukaryotes.</title>
        <authorList>
            <person name="Spang A."/>
            <person name="Saw J.H."/>
            <person name="Jorgensen S.L."/>
            <person name="Zaremba-Niedzwiedzka K."/>
            <person name="Martijn J."/>
            <person name="Lind A.E."/>
            <person name="van Eijk R."/>
            <person name="Schleper C."/>
            <person name="Guy L."/>
            <person name="Ettema T.J."/>
        </authorList>
    </citation>
    <scope>NUCLEOTIDE SEQUENCE</scope>
</reference>
<organism evidence="1">
    <name type="scientific">marine sediment metagenome</name>
    <dbReference type="NCBI Taxonomy" id="412755"/>
    <lineage>
        <taxon>unclassified sequences</taxon>
        <taxon>metagenomes</taxon>
        <taxon>ecological metagenomes</taxon>
    </lineage>
</organism>
<sequence length="56" mass="6480">MFNIFKKKCPICKMELKEGEYYPSGFGKKFCSDECREEYRKKMVKEQSGASGGSCH</sequence>
<proteinExistence type="predicted"/>
<gene>
    <name evidence="1" type="ORF">LCGC14_0197090</name>
</gene>
<dbReference type="EMBL" id="LAZR01000085">
    <property type="protein sequence ID" value="KKN93520.1"/>
    <property type="molecule type" value="Genomic_DNA"/>
</dbReference>
<evidence type="ECO:0000313" key="1">
    <source>
        <dbReference type="EMBL" id="KKN93520.1"/>
    </source>
</evidence>
<comment type="caution">
    <text evidence="1">The sequence shown here is derived from an EMBL/GenBank/DDBJ whole genome shotgun (WGS) entry which is preliminary data.</text>
</comment>
<accession>A0A0F9UJT9</accession>
<dbReference type="AlphaFoldDB" id="A0A0F9UJT9"/>
<evidence type="ECO:0008006" key="2">
    <source>
        <dbReference type="Google" id="ProtNLM"/>
    </source>
</evidence>